<dbReference type="Pfam" id="PF11303">
    <property type="entry name" value="DUF3105"/>
    <property type="match status" value="1"/>
</dbReference>
<evidence type="ECO:0000256" key="1">
    <source>
        <dbReference type="SAM" id="MobiDB-lite"/>
    </source>
</evidence>
<keyword evidence="4" id="KW-1185">Reference proteome</keyword>
<dbReference type="InterPro" id="IPR021454">
    <property type="entry name" value="DUF3105"/>
</dbReference>
<name>A0ABN3AA48_9ACTN</name>
<keyword evidence="2" id="KW-0472">Membrane</keyword>
<sequence length="212" mass="22222">MSQTAPPSYDGPPGPPPPPPASSPSRGPVVIAVVAAFVVLALAVAVPVTVQQLRGDDRPAVAANLDEVRAYEDLRRDHTADDVDYDQVPPVGGMHDPVWLDCGAYDAPVRDENAVHDLEHGSIWIAYQPDLGAGDVAALIDELPQNGILAPYDGLPAPVVVTAWGRQLRLTGADDPRLPLFVERYGDGHTAPEPFASCAGGVRETGSGGTEV</sequence>
<gene>
    <name evidence="3" type="ORF">GCM10009844_45230</name>
</gene>
<comment type="caution">
    <text evidence="3">The sequence shown here is derived from an EMBL/GenBank/DDBJ whole genome shotgun (WGS) entry which is preliminary data.</text>
</comment>
<dbReference type="RefSeq" id="WP_344158243.1">
    <property type="nucleotide sequence ID" value="NZ_BAAAQR010000023.1"/>
</dbReference>
<evidence type="ECO:0008006" key="5">
    <source>
        <dbReference type="Google" id="ProtNLM"/>
    </source>
</evidence>
<organism evidence="3 4">
    <name type="scientific">Nocardioides koreensis</name>
    <dbReference type="NCBI Taxonomy" id="433651"/>
    <lineage>
        <taxon>Bacteria</taxon>
        <taxon>Bacillati</taxon>
        <taxon>Actinomycetota</taxon>
        <taxon>Actinomycetes</taxon>
        <taxon>Propionibacteriales</taxon>
        <taxon>Nocardioidaceae</taxon>
        <taxon>Nocardioides</taxon>
    </lineage>
</organism>
<reference evidence="3 4" key="1">
    <citation type="journal article" date="2019" name="Int. J. Syst. Evol. Microbiol.">
        <title>The Global Catalogue of Microorganisms (GCM) 10K type strain sequencing project: providing services to taxonomists for standard genome sequencing and annotation.</title>
        <authorList>
            <consortium name="The Broad Institute Genomics Platform"/>
            <consortium name="The Broad Institute Genome Sequencing Center for Infectious Disease"/>
            <person name="Wu L."/>
            <person name="Ma J."/>
        </authorList>
    </citation>
    <scope>NUCLEOTIDE SEQUENCE [LARGE SCALE GENOMIC DNA]</scope>
    <source>
        <strain evidence="3 4">JCM 16022</strain>
    </source>
</reference>
<feature type="transmembrane region" description="Helical" evidence="2">
    <location>
        <begin position="29"/>
        <end position="50"/>
    </location>
</feature>
<evidence type="ECO:0000313" key="3">
    <source>
        <dbReference type="EMBL" id="GAA2156755.1"/>
    </source>
</evidence>
<proteinExistence type="predicted"/>
<feature type="region of interest" description="Disordered" evidence="1">
    <location>
        <begin position="1"/>
        <end position="25"/>
    </location>
</feature>
<dbReference type="Proteomes" id="UP001501771">
    <property type="component" value="Unassembled WGS sequence"/>
</dbReference>
<feature type="compositionally biased region" description="Pro residues" evidence="1">
    <location>
        <begin position="9"/>
        <end position="22"/>
    </location>
</feature>
<keyword evidence="2" id="KW-0812">Transmembrane</keyword>
<protein>
    <recommendedName>
        <fullName evidence="5">DUF3105 domain-containing protein</fullName>
    </recommendedName>
</protein>
<evidence type="ECO:0000313" key="4">
    <source>
        <dbReference type="Proteomes" id="UP001501771"/>
    </source>
</evidence>
<accession>A0ABN3AA48</accession>
<evidence type="ECO:0000256" key="2">
    <source>
        <dbReference type="SAM" id="Phobius"/>
    </source>
</evidence>
<keyword evidence="2" id="KW-1133">Transmembrane helix</keyword>
<dbReference type="EMBL" id="BAAAQR010000023">
    <property type="protein sequence ID" value="GAA2156755.1"/>
    <property type="molecule type" value="Genomic_DNA"/>
</dbReference>